<organism evidence="4 5">
    <name type="scientific">Ferroglobus placidus (strain DSM 10642 / AEDII12DO)</name>
    <dbReference type="NCBI Taxonomy" id="589924"/>
    <lineage>
        <taxon>Archaea</taxon>
        <taxon>Methanobacteriati</taxon>
        <taxon>Methanobacteriota</taxon>
        <taxon>Archaeoglobi</taxon>
        <taxon>Archaeoglobales</taxon>
        <taxon>Archaeoglobaceae</taxon>
        <taxon>Ferroglobus</taxon>
    </lineage>
</organism>
<dbReference type="InterPro" id="IPR004449">
    <property type="entry name" value="SixA"/>
</dbReference>
<dbReference type="KEGG" id="fpl:Ferp_2200"/>
<proteinExistence type="predicted"/>
<dbReference type="OrthoDB" id="304253at2157"/>
<dbReference type="NCBIfam" id="TIGR00249">
    <property type="entry name" value="sixA"/>
    <property type="match status" value="1"/>
</dbReference>
<dbReference type="CDD" id="cd07067">
    <property type="entry name" value="HP_PGM_like"/>
    <property type="match status" value="1"/>
</dbReference>
<dbReference type="GO" id="GO:0101006">
    <property type="term" value="F:protein histidine phosphatase activity"/>
    <property type="evidence" value="ECO:0007669"/>
    <property type="project" value="InterPro"/>
</dbReference>
<name>D3S0T8_FERPA</name>
<dbReference type="RefSeq" id="WP_012966667.1">
    <property type="nucleotide sequence ID" value="NC_013849.1"/>
</dbReference>
<dbReference type="Pfam" id="PF00300">
    <property type="entry name" value="His_Phos_1"/>
    <property type="match status" value="1"/>
</dbReference>
<dbReference type="AlphaFoldDB" id="D3S0T8"/>
<reference evidence="5" key="1">
    <citation type="submission" date="2010-02" db="EMBL/GenBank/DDBJ databases">
        <title>Complete sequence of Ferroglobus placidus DSM 10642.</title>
        <authorList>
            <consortium name="US DOE Joint Genome Institute"/>
            <person name="Lucas S."/>
            <person name="Copeland A."/>
            <person name="Lapidus A."/>
            <person name="Cheng J.-F."/>
            <person name="Bruce D."/>
            <person name="Goodwin L."/>
            <person name="Pitluck S."/>
            <person name="Saunders E."/>
            <person name="Brettin T."/>
            <person name="Detter J.C."/>
            <person name="Han C."/>
            <person name="Tapia R."/>
            <person name="Larimer F."/>
            <person name="Land M."/>
            <person name="Hauser L."/>
            <person name="Kyrpides N."/>
            <person name="Ivanova N."/>
            <person name="Holmes D."/>
            <person name="Lovley D."/>
            <person name="Kyrpides N."/>
            <person name="Anderson I.J."/>
            <person name="Woyke T."/>
        </authorList>
    </citation>
    <scope>NUCLEOTIDE SEQUENCE [LARGE SCALE GENOMIC DNA]</scope>
    <source>
        <strain evidence="5">DSM 10642 / AEDII12DO</strain>
    </source>
</reference>
<dbReference type="InterPro" id="IPR013078">
    <property type="entry name" value="His_Pase_superF_clade-1"/>
</dbReference>
<dbReference type="SUPFAM" id="SSF53254">
    <property type="entry name" value="Phosphoglycerate mutase-like"/>
    <property type="match status" value="1"/>
</dbReference>
<protein>
    <submittedName>
        <fullName evidence="4">Putative phosphohistidine phosphatase, SixA</fullName>
    </submittedName>
</protein>
<dbReference type="EMBL" id="CP001899">
    <property type="protein sequence ID" value="ADC66329.1"/>
    <property type="molecule type" value="Genomic_DNA"/>
</dbReference>
<dbReference type="PANTHER" id="PTHR20935:SF0">
    <property type="entry name" value="SERINE_THREONINE-PROTEIN PHOSPHATASE PGAM5, MITOCHONDRIAL"/>
    <property type="match status" value="1"/>
</dbReference>
<dbReference type="eggNOG" id="arCOG01992">
    <property type="taxonomic scope" value="Archaea"/>
</dbReference>
<dbReference type="Gene3D" id="3.40.50.1240">
    <property type="entry name" value="Phosphoglycerate mutase-like"/>
    <property type="match status" value="1"/>
</dbReference>
<dbReference type="InterPro" id="IPR051021">
    <property type="entry name" value="Mito_Ser/Thr_phosphatase"/>
</dbReference>
<keyword evidence="5" id="KW-1185">Reference proteome</keyword>
<evidence type="ECO:0000313" key="4">
    <source>
        <dbReference type="EMBL" id="ADC66329.1"/>
    </source>
</evidence>
<accession>D3S0T8</accession>
<dbReference type="PANTHER" id="PTHR20935">
    <property type="entry name" value="PHOSPHOGLYCERATE MUTASE-RELATED"/>
    <property type="match status" value="1"/>
</dbReference>
<dbReference type="HOGENOM" id="CLU_084603_3_1_2"/>
<dbReference type="InterPro" id="IPR029033">
    <property type="entry name" value="His_PPase_superfam"/>
</dbReference>
<dbReference type="GO" id="GO:0005737">
    <property type="term" value="C:cytoplasm"/>
    <property type="evidence" value="ECO:0007669"/>
    <property type="project" value="InterPro"/>
</dbReference>
<reference evidence="4 5" key="2">
    <citation type="journal article" date="2011" name="Stand. Genomic Sci.">
        <title>Complete genome sequence of Ferroglobus placidus AEDII12DO.</title>
        <authorList>
            <person name="Anderson I."/>
            <person name="Risso C."/>
            <person name="Holmes D."/>
            <person name="Lucas S."/>
            <person name="Copeland A."/>
            <person name="Lapidus A."/>
            <person name="Cheng J.F."/>
            <person name="Bruce D."/>
            <person name="Goodwin L."/>
            <person name="Pitluck S."/>
            <person name="Saunders E."/>
            <person name="Brettin T."/>
            <person name="Detter J.C."/>
            <person name="Han C."/>
            <person name="Tapia R."/>
            <person name="Larimer F."/>
            <person name="Land M."/>
            <person name="Hauser L."/>
            <person name="Woyke T."/>
            <person name="Lovley D."/>
            <person name="Kyrpides N."/>
            <person name="Ivanova N."/>
        </authorList>
    </citation>
    <scope>NUCLEOTIDE SEQUENCE [LARGE SCALE GENOMIC DNA]</scope>
    <source>
        <strain evidence="5">DSM 10642 / AEDII12DO</strain>
    </source>
</reference>
<evidence type="ECO:0000313" key="5">
    <source>
        <dbReference type="Proteomes" id="UP000002613"/>
    </source>
</evidence>
<dbReference type="Proteomes" id="UP000002613">
    <property type="component" value="Chromosome"/>
</dbReference>
<keyword evidence="1" id="KW-0378">Hydrolase</keyword>
<dbReference type="STRING" id="589924.Ferp_2200"/>
<dbReference type="PaxDb" id="589924-Ferp_2200"/>
<evidence type="ECO:0000256" key="1">
    <source>
        <dbReference type="ARBA" id="ARBA00022801"/>
    </source>
</evidence>
<sequence length="146" mass="16906">MRVYLVQHAEAKSEEEDPERRITEKGKAETEKVAEFLKKAGVKVDVIFHSTKTRAKQTAQIFSEHLAAKVEEKDNLEPSADPKIWAERIREETRDVMILGHLPHLSKLLKELVGCEAVKFRYSGVLCLEREEETYKILWYVTPDII</sequence>
<feature type="binding site" evidence="2">
    <location>
        <position position="54"/>
    </location>
    <ligand>
        <name>substrate</name>
    </ligand>
</feature>
<feature type="region of interest" description="Disordered" evidence="3">
    <location>
        <begin position="7"/>
        <end position="26"/>
    </location>
</feature>
<gene>
    <name evidence="4" type="ordered locus">Ferp_2200</name>
</gene>
<evidence type="ECO:0000256" key="2">
    <source>
        <dbReference type="PIRSR" id="PIRSR613078-2"/>
    </source>
</evidence>
<evidence type="ECO:0000256" key="3">
    <source>
        <dbReference type="SAM" id="MobiDB-lite"/>
    </source>
</evidence>
<dbReference type="GeneID" id="8779738"/>